<comment type="caution">
    <text evidence="3">The sequence shown here is derived from an EMBL/GenBank/DDBJ whole genome shotgun (WGS) entry which is preliminary data.</text>
</comment>
<gene>
    <name evidence="3" type="ORF">DVH29_14415</name>
</gene>
<protein>
    <submittedName>
        <fullName evidence="3">Amidase</fullName>
    </submittedName>
</protein>
<evidence type="ECO:0000259" key="2">
    <source>
        <dbReference type="Pfam" id="PF01425"/>
    </source>
</evidence>
<evidence type="ECO:0000313" key="3">
    <source>
        <dbReference type="EMBL" id="RDE07892.1"/>
    </source>
</evidence>
<sequence length="476" mass="50694">MEIDVNIPFLSARELTAAYAAGDLTPSHVVKCLIERIELLNPKINAIVALDTDVMREEASRSTDRWTASAPLSNFDGVPFIVKDAINVRGLPTSWGSRAFADYHPEADELPVARLRAAGGVVVGKANVPEFTLRGFTHNDLHGVTRNPWDVRLTPGGSSGGAVAAVAAGFAPLALGTDAGGSIRRPAGFTGLVGFKPSAGRVPRLDTLPAIVAEYEVIGPIARTVEDAVLCLEIIAEPDSRDRQSINFPYPVVSGPLGTVRDGLRILLIEEFRGLPVDHEVAASVREAAGRLERLGHRIEVAEAPFDTRAFGKSFGAISKAGLARVFQDRPWKGLVTPEFAEAIKAGETVTGVEYATALEVLREAREEIASVFGRYDLLMTPSSGTLPWPAGERDHKSINGQPVEGGEHSVFTGFANVTGCPAISIPGPATENGFPIGFQLVAPFAADGLLLHLARQFEANFPWPTDSGFGESARP</sequence>
<proteinExistence type="inferred from homology"/>
<dbReference type="InterPro" id="IPR036928">
    <property type="entry name" value="AS_sf"/>
</dbReference>
<dbReference type="SUPFAM" id="SSF75304">
    <property type="entry name" value="Amidase signature (AS) enzymes"/>
    <property type="match status" value="1"/>
</dbReference>
<organism evidence="3 4">
    <name type="scientific">Pelagibacterium lacus</name>
    <dbReference type="NCBI Taxonomy" id="2282655"/>
    <lineage>
        <taxon>Bacteria</taxon>
        <taxon>Pseudomonadati</taxon>
        <taxon>Pseudomonadota</taxon>
        <taxon>Alphaproteobacteria</taxon>
        <taxon>Hyphomicrobiales</taxon>
        <taxon>Devosiaceae</taxon>
        <taxon>Pelagibacterium</taxon>
    </lineage>
</organism>
<name>A0A369W3P5_9HYPH</name>
<dbReference type="PANTHER" id="PTHR11895">
    <property type="entry name" value="TRANSAMIDASE"/>
    <property type="match status" value="1"/>
</dbReference>
<accession>A0A369W3P5</accession>
<dbReference type="Gene3D" id="3.90.1300.10">
    <property type="entry name" value="Amidase signature (AS) domain"/>
    <property type="match status" value="1"/>
</dbReference>
<dbReference type="GO" id="GO:0003824">
    <property type="term" value="F:catalytic activity"/>
    <property type="evidence" value="ECO:0007669"/>
    <property type="project" value="InterPro"/>
</dbReference>
<evidence type="ECO:0000313" key="4">
    <source>
        <dbReference type="Proteomes" id="UP000253759"/>
    </source>
</evidence>
<dbReference type="PANTHER" id="PTHR11895:SF7">
    <property type="entry name" value="GLUTAMYL-TRNA(GLN) AMIDOTRANSFERASE SUBUNIT A, MITOCHONDRIAL"/>
    <property type="match status" value="1"/>
</dbReference>
<dbReference type="Pfam" id="PF01425">
    <property type="entry name" value="Amidase"/>
    <property type="match status" value="1"/>
</dbReference>
<dbReference type="AlphaFoldDB" id="A0A369W3P5"/>
<dbReference type="EMBL" id="QQNH01000030">
    <property type="protein sequence ID" value="RDE07892.1"/>
    <property type="molecule type" value="Genomic_DNA"/>
</dbReference>
<reference evidence="4" key="1">
    <citation type="submission" date="2018-07" db="EMBL/GenBank/DDBJ databases">
        <authorList>
            <person name="Liu B.-T."/>
            <person name="Du Z."/>
        </authorList>
    </citation>
    <scope>NUCLEOTIDE SEQUENCE [LARGE SCALE GENOMIC DNA]</scope>
    <source>
        <strain evidence="4">XYN52</strain>
    </source>
</reference>
<feature type="domain" description="Amidase" evidence="2">
    <location>
        <begin position="29"/>
        <end position="452"/>
    </location>
</feature>
<keyword evidence="4" id="KW-1185">Reference proteome</keyword>
<evidence type="ECO:0000256" key="1">
    <source>
        <dbReference type="ARBA" id="ARBA00009199"/>
    </source>
</evidence>
<dbReference type="InterPro" id="IPR000120">
    <property type="entry name" value="Amidase"/>
</dbReference>
<dbReference type="InterPro" id="IPR023631">
    <property type="entry name" value="Amidase_dom"/>
</dbReference>
<comment type="similarity">
    <text evidence="1">Belongs to the amidase family.</text>
</comment>
<dbReference type="Proteomes" id="UP000253759">
    <property type="component" value="Unassembled WGS sequence"/>
</dbReference>